<dbReference type="Proteomes" id="UP001368328">
    <property type="component" value="Chromosome"/>
</dbReference>
<evidence type="ECO:0000313" key="1">
    <source>
        <dbReference type="EMBL" id="WXB90970.1"/>
    </source>
</evidence>
<proteinExistence type="predicted"/>
<keyword evidence="2" id="KW-1185">Reference proteome</keyword>
<name>A0ABZ2N075_9BACI</name>
<protein>
    <submittedName>
        <fullName evidence="1">Uncharacterized protein</fullName>
    </submittedName>
</protein>
<evidence type="ECO:0000313" key="2">
    <source>
        <dbReference type="Proteomes" id="UP001368328"/>
    </source>
</evidence>
<dbReference type="EMBL" id="CP147403">
    <property type="protein sequence ID" value="WXB90970.1"/>
    <property type="molecule type" value="Genomic_DNA"/>
</dbReference>
<accession>A0ABZ2N075</accession>
<reference evidence="1 2" key="1">
    <citation type="submission" date="2024-02" db="EMBL/GenBank/DDBJ databases">
        <title>Seven novel Bacillus-like species.</title>
        <authorList>
            <person name="Liu G."/>
        </authorList>
    </citation>
    <scope>NUCLEOTIDE SEQUENCE [LARGE SCALE GENOMIC DNA]</scope>
    <source>
        <strain evidence="1 2">FJAT-53654</strain>
    </source>
</reference>
<sequence>MKREYKKQGYHLFKRIMYLTLEQYNRHHHIYGKNSKQAKNSMKQLQILMDLRDEHIESYKRERHPKNECLNQLLC</sequence>
<gene>
    <name evidence="1" type="ORF">WCV66_12620</name>
</gene>
<dbReference type="RefSeq" id="WP_338789184.1">
    <property type="nucleotide sequence ID" value="NZ_CP147403.1"/>
</dbReference>
<organism evidence="1 2">
    <name type="scientific">Metabacillus rhizosphaerae</name>
    <dbReference type="NCBI Taxonomy" id="3117747"/>
    <lineage>
        <taxon>Bacteria</taxon>
        <taxon>Bacillati</taxon>
        <taxon>Bacillota</taxon>
        <taxon>Bacilli</taxon>
        <taxon>Bacillales</taxon>
        <taxon>Bacillaceae</taxon>
        <taxon>Metabacillus</taxon>
    </lineage>
</organism>